<dbReference type="Gene3D" id="3.60.21.10">
    <property type="match status" value="1"/>
</dbReference>
<comment type="caution">
    <text evidence="3">The sequence shown here is derived from an EMBL/GenBank/DDBJ whole genome shotgun (WGS) entry which is preliminary data.</text>
</comment>
<keyword evidence="4" id="KW-1185">Reference proteome</keyword>
<dbReference type="InterPro" id="IPR051158">
    <property type="entry name" value="Metallophosphoesterase_sf"/>
</dbReference>
<dbReference type="SUPFAM" id="SSF56300">
    <property type="entry name" value="Metallo-dependent phosphatases"/>
    <property type="match status" value="1"/>
</dbReference>
<proteinExistence type="predicted"/>
<feature type="transmembrane region" description="Helical" evidence="1">
    <location>
        <begin position="102"/>
        <end position="122"/>
    </location>
</feature>
<sequence>MFSIVLNIIGSLFHLYVAARLYSLAPVRKRIPAPAWWIGALLVWLLYIAGVHIGDQALDWRWWPGQFALTWLGITFVMSLCLLVADIASGFGFWWRAHTQKIRGAGALAGISLAAFALFQGMRAPVIVEQEVVMRDLPQALDGTVIVAISDIHLGAQRRSEWLARRVEQINAINPAAVLLLGDQVEDNPIGEPQLAPTLRGLRAPLGVWAVTGNHEFYGDAETTVAQFEEGGVRWLRDRQVELAPGLVLAGIEDIGAAMRRDGDITGGLARTIPAATATETKAATILMSHIPAAAIIEEASARGVDLMLSGHTHGGQIWPFSYAVQKRFAKYAGAYDVDGMTLYVTRGAGSWGPRMRLWQPGEIIKLTLRSPTAA</sequence>
<dbReference type="EMBL" id="JBHLWP010000013">
    <property type="protein sequence ID" value="MFC0253037.1"/>
    <property type="molecule type" value="Genomic_DNA"/>
</dbReference>
<evidence type="ECO:0000256" key="1">
    <source>
        <dbReference type="SAM" id="Phobius"/>
    </source>
</evidence>
<dbReference type="InterPro" id="IPR004843">
    <property type="entry name" value="Calcineurin-like_PHP"/>
</dbReference>
<feature type="domain" description="Calcineurin-like phosphoesterase" evidence="2">
    <location>
        <begin position="146"/>
        <end position="315"/>
    </location>
</feature>
<keyword evidence="1" id="KW-1133">Transmembrane helix</keyword>
<dbReference type="Pfam" id="PF00149">
    <property type="entry name" value="Metallophos"/>
    <property type="match status" value="1"/>
</dbReference>
<dbReference type="Proteomes" id="UP001589773">
    <property type="component" value="Unassembled WGS sequence"/>
</dbReference>
<dbReference type="InterPro" id="IPR029052">
    <property type="entry name" value="Metallo-depent_PP-like"/>
</dbReference>
<feature type="transmembrane region" description="Helical" evidence="1">
    <location>
        <begin position="6"/>
        <end position="23"/>
    </location>
</feature>
<evidence type="ECO:0000259" key="2">
    <source>
        <dbReference type="Pfam" id="PF00149"/>
    </source>
</evidence>
<gene>
    <name evidence="3" type="ORF">ACFFJK_14150</name>
</gene>
<evidence type="ECO:0000313" key="3">
    <source>
        <dbReference type="EMBL" id="MFC0253037.1"/>
    </source>
</evidence>
<dbReference type="PANTHER" id="PTHR31302:SF0">
    <property type="entry name" value="TRANSMEMBRANE PROTEIN WITH METALLOPHOSPHOESTERASE DOMAIN"/>
    <property type="match status" value="1"/>
</dbReference>
<evidence type="ECO:0000313" key="4">
    <source>
        <dbReference type="Proteomes" id="UP001589773"/>
    </source>
</evidence>
<accession>A0ABV6FIA2</accession>
<feature type="transmembrane region" description="Helical" evidence="1">
    <location>
        <begin position="35"/>
        <end position="54"/>
    </location>
</feature>
<dbReference type="PANTHER" id="PTHR31302">
    <property type="entry name" value="TRANSMEMBRANE PROTEIN WITH METALLOPHOSPHOESTERASE DOMAIN-RELATED"/>
    <property type="match status" value="1"/>
</dbReference>
<dbReference type="RefSeq" id="WP_379679970.1">
    <property type="nucleotide sequence ID" value="NZ_JBHLWP010000013.1"/>
</dbReference>
<name>A0ABV6FIA2_9BURK</name>
<organism evidence="3 4">
    <name type="scientific">Massilia consociata</name>
    <dbReference type="NCBI Taxonomy" id="760117"/>
    <lineage>
        <taxon>Bacteria</taxon>
        <taxon>Pseudomonadati</taxon>
        <taxon>Pseudomonadota</taxon>
        <taxon>Betaproteobacteria</taxon>
        <taxon>Burkholderiales</taxon>
        <taxon>Oxalobacteraceae</taxon>
        <taxon>Telluria group</taxon>
        <taxon>Massilia</taxon>
    </lineage>
</organism>
<reference evidence="3 4" key="1">
    <citation type="submission" date="2024-09" db="EMBL/GenBank/DDBJ databases">
        <authorList>
            <person name="Sun Q."/>
            <person name="Mori K."/>
        </authorList>
    </citation>
    <scope>NUCLEOTIDE SEQUENCE [LARGE SCALE GENOMIC DNA]</scope>
    <source>
        <strain evidence="3 4">CCM 7792</strain>
    </source>
</reference>
<keyword evidence="1" id="KW-0472">Membrane</keyword>
<keyword evidence="1" id="KW-0812">Transmembrane</keyword>
<feature type="transmembrane region" description="Helical" evidence="1">
    <location>
        <begin position="74"/>
        <end position="95"/>
    </location>
</feature>
<protein>
    <submittedName>
        <fullName evidence="3">Metallophosphoesterase</fullName>
    </submittedName>
</protein>